<dbReference type="InterPro" id="IPR018958">
    <property type="entry name" value="Knr4/Smi1-like_dom"/>
</dbReference>
<dbReference type="AlphaFoldDB" id="A0A4R2EWR0"/>
<dbReference type="SUPFAM" id="SSF160631">
    <property type="entry name" value="SMI1/KNR4-like"/>
    <property type="match status" value="1"/>
</dbReference>
<organism evidence="2 3">
    <name type="scientific">Acetobacteroides hydrogenigenes</name>
    <dbReference type="NCBI Taxonomy" id="979970"/>
    <lineage>
        <taxon>Bacteria</taxon>
        <taxon>Pseudomonadati</taxon>
        <taxon>Bacteroidota</taxon>
        <taxon>Bacteroidia</taxon>
        <taxon>Bacteroidales</taxon>
        <taxon>Rikenellaceae</taxon>
        <taxon>Acetobacteroides</taxon>
    </lineage>
</organism>
<comment type="caution">
    <text evidence="2">The sequence shown here is derived from an EMBL/GenBank/DDBJ whole genome shotgun (WGS) entry which is preliminary data.</text>
</comment>
<evidence type="ECO:0000313" key="2">
    <source>
        <dbReference type="EMBL" id="TCN72276.1"/>
    </source>
</evidence>
<dbReference type="EMBL" id="SLWB01000002">
    <property type="protein sequence ID" value="TCN72276.1"/>
    <property type="molecule type" value="Genomic_DNA"/>
</dbReference>
<evidence type="ECO:0000259" key="1">
    <source>
        <dbReference type="Pfam" id="PF09346"/>
    </source>
</evidence>
<reference evidence="2 3" key="1">
    <citation type="submission" date="2019-03" db="EMBL/GenBank/DDBJ databases">
        <title>Genomic Encyclopedia of Archaeal and Bacterial Type Strains, Phase II (KMG-II): from individual species to whole genera.</title>
        <authorList>
            <person name="Goeker M."/>
        </authorList>
    </citation>
    <scope>NUCLEOTIDE SEQUENCE [LARGE SCALE GENOMIC DNA]</scope>
    <source>
        <strain evidence="2 3">RL-C</strain>
    </source>
</reference>
<protein>
    <submittedName>
        <fullName evidence="2">SUKH superfamily protein</fullName>
    </submittedName>
</protein>
<dbReference type="Proteomes" id="UP000294830">
    <property type="component" value="Unassembled WGS sequence"/>
</dbReference>
<dbReference type="RefSeq" id="WP_131838331.1">
    <property type="nucleotide sequence ID" value="NZ_SLWB01000002.1"/>
</dbReference>
<proteinExistence type="predicted"/>
<dbReference type="OrthoDB" id="1494259at2"/>
<accession>A0A4R2EWR0</accession>
<dbReference type="Gene3D" id="3.40.1580.10">
    <property type="entry name" value="SMI1/KNR4-like"/>
    <property type="match status" value="1"/>
</dbReference>
<sequence>MRTGFQLVKTRQLSDKVRISEIETQLGFSLPPLYKLFIENFETGKDSFVNDVFFNTKRNENYLLNAPLYEPLKDNEKWFLSVSYFDDISKVVNDWKSYLCYEKEWLEYRFLRIADIGQGGGLFVSTKDEYLDEIYQVIWDGEEPYLKVADNIFELVKGFVMPDLTGMIADNYQTSQLYKNYGEDFWRVREKL</sequence>
<keyword evidence="3" id="KW-1185">Reference proteome</keyword>
<feature type="domain" description="Knr4/Smi1-like" evidence="1">
    <location>
        <begin position="17"/>
        <end position="156"/>
    </location>
</feature>
<dbReference type="InterPro" id="IPR037883">
    <property type="entry name" value="Knr4/Smi1-like_sf"/>
</dbReference>
<name>A0A4R2EWR0_9BACT</name>
<dbReference type="Pfam" id="PF09346">
    <property type="entry name" value="SMI1_KNR4"/>
    <property type="match status" value="1"/>
</dbReference>
<evidence type="ECO:0000313" key="3">
    <source>
        <dbReference type="Proteomes" id="UP000294830"/>
    </source>
</evidence>
<gene>
    <name evidence="2" type="ORF">CLV25_102242</name>
</gene>